<protein>
    <submittedName>
        <fullName evidence="9">Exopolysaccharide biosynthesis polyprenyl glycosylphosphotransferase</fullName>
    </submittedName>
</protein>
<feature type="domain" description="Bacterial sugar transferase" evidence="8">
    <location>
        <begin position="293"/>
        <end position="475"/>
    </location>
</feature>
<feature type="transmembrane region" description="Helical" evidence="7">
    <location>
        <begin position="298"/>
        <end position="319"/>
    </location>
</feature>
<evidence type="ECO:0000256" key="2">
    <source>
        <dbReference type="ARBA" id="ARBA00006464"/>
    </source>
</evidence>
<keyword evidence="4 7" id="KW-0812">Transmembrane</keyword>
<evidence type="ECO:0000256" key="5">
    <source>
        <dbReference type="ARBA" id="ARBA00022989"/>
    </source>
</evidence>
<name>A0AAE2SE92_9BACT</name>
<comment type="similarity">
    <text evidence="2">Belongs to the bacterial sugar transferase family.</text>
</comment>
<feature type="transmembrane region" description="Helical" evidence="7">
    <location>
        <begin position="35"/>
        <end position="54"/>
    </location>
</feature>
<dbReference type="NCBIfam" id="TIGR03025">
    <property type="entry name" value="EPS_sugtrans"/>
    <property type="match status" value="1"/>
</dbReference>
<sequence>MNSSLFQLEAIDRAYARFASISCARVIVGRLNEKFWSISFFSLAVFASWLAFQLTPSADATPPSLIIQVLTCLTFATGFTASAHVLGATSHLVTRKVTLLVVKLVFCTCIAALAVNVVVSFILYQPVGRYVMAIAMGGTALFACLLRSATWMFSAAYMPKISLVGDEKFCEESSELLKKKNLPLKIQTFSLRQDCQVSPSFLCDFDASSYPVSIHRLCQRLNDSEADHIVYQPAHWEVLEQPLVEALASGKTVSPFSQYVEEHYQTMPTWEIPNSGLFSKSFANSSPSFLMAKRLCDVALAIVGLICAMPLLAIAAVMIKLEDGGPVFYNQQRVGRYGKTFTIYKLRSMCTNSEASGAKWASKGDSRITRIGKIIRRTRVDELPQFLNILLGDMSFIGPRPERPEFTESLDVELAHYNLRHLLKPGLTGWAQINYPYGDSIEDAKQKLTYDLYYVKYATLALDLQITLRTIGAAMQGAR</sequence>
<dbReference type="PANTHER" id="PTHR30576:SF0">
    <property type="entry name" value="UNDECAPRENYL-PHOSPHATE N-ACETYLGALACTOSAMINYL 1-PHOSPHATE TRANSFERASE-RELATED"/>
    <property type="match status" value="1"/>
</dbReference>
<accession>A0AAE2SE92</accession>
<dbReference type="Pfam" id="PF02397">
    <property type="entry name" value="Bac_transf"/>
    <property type="match status" value="1"/>
</dbReference>
<evidence type="ECO:0000313" key="10">
    <source>
        <dbReference type="Proteomes" id="UP000634206"/>
    </source>
</evidence>
<evidence type="ECO:0000259" key="8">
    <source>
        <dbReference type="Pfam" id="PF02397"/>
    </source>
</evidence>
<evidence type="ECO:0000256" key="1">
    <source>
        <dbReference type="ARBA" id="ARBA00004141"/>
    </source>
</evidence>
<dbReference type="AlphaFoldDB" id="A0AAE2SE92"/>
<dbReference type="PANTHER" id="PTHR30576">
    <property type="entry name" value="COLANIC BIOSYNTHESIS UDP-GLUCOSE LIPID CARRIER TRANSFERASE"/>
    <property type="match status" value="1"/>
</dbReference>
<dbReference type="RefSeq" id="WP_309490399.1">
    <property type="nucleotide sequence ID" value="NZ_JAENIG010000008.1"/>
</dbReference>
<evidence type="ECO:0000256" key="7">
    <source>
        <dbReference type="SAM" id="Phobius"/>
    </source>
</evidence>
<evidence type="ECO:0000313" key="9">
    <source>
        <dbReference type="EMBL" id="MBK1855787.1"/>
    </source>
</evidence>
<evidence type="ECO:0000256" key="3">
    <source>
        <dbReference type="ARBA" id="ARBA00022679"/>
    </source>
</evidence>
<evidence type="ECO:0000256" key="6">
    <source>
        <dbReference type="ARBA" id="ARBA00023136"/>
    </source>
</evidence>
<feature type="transmembrane region" description="Helical" evidence="7">
    <location>
        <begin position="66"/>
        <end position="88"/>
    </location>
</feature>
<dbReference type="Proteomes" id="UP000634206">
    <property type="component" value="Unassembled WGS sequence"/>
</dbReference>
<keyword evidence="3" id="KW-0808">Transferase</keyword>
<dbReference type="EMBL" id="JAENIG010000008">
    <property type="protein sequence ID" value="MBK1855787.1"/>
    <property type="molecule type" value="Genomic_DNA"/>
</dbReference>
<dbReference type="InterPro" id="IPR017475">
    <property type="entry name" value="EPS_sugar_tfrase"/>
</dbReference>
<comment type="caution">
    <text evidence="9">The sequence shown here is derived from an EMBL/GenBank/DDBJ whole genome shotgun (WGS) entry which is preliminary data.</text>
</comment>
<comment type="subcellular location">
    <subcellularLocation>
        <location evidence="1">Membrane</location>
        <topology evidence="1">Multi-pass membrane protein</topology>
    </subcellularLocation>
</comment>
<dbReference type="InterPro" id="IPR003362">
    <property type="entry name" value="Bact_transf"/>
</dbReference>
<keyword evidence="6 7" id="KW-0472">Membrane</keyword>
<organism evidence="9 10">
    <name type="scientific">Oceaniferula flava</name>
    <dbReference type="NCBI Taxonomy" id="2800421"/>
    <lineage>
        <taxon>Bacteria</taxon>
        <taxon>Pseudomonadati</taxon>
        <taxon>Verrucomicrobiota</taxon>
        <taxon>Verrucomicrobiia</taxon>
        <taxon>Verrucomicrobiales</taxon>
        <taxon>Verrucomicrobiaceae</taxon>
        <taxon>Oceaniferula</taxon>
    </lineage>
</organism>
<dbReference type="GO" id="GO:0016020">
    <property type="term" value="C:membrane"/>
    <property type="evidence" value="ECO:0007669"/>
    <property type="project" value="UniProtKB-SubCell"/>
</dbReference>
<keyword evidence="5 7" id="KW-1133">Transmembrane helix</keyword>
<dbReference type="GO" id="GO:0016780">
    <property type="term" value="F:phosphotransferase activity, for other substituted phosphate groups"/>
    <property type="evidence" value="ECO:0007669"/>
    <property type="project" value="TreeGrafter"/>
</dbReference>
<proteinExistence type="inferred from homology"/>
<keyword evidence="10" id="KW-1185">Reference proteome</keyword>
<reference evidence="9" key="1">
    <citation type="submission" date="2021-01" db="EMBL/GenBank/DDBJ databases">
        <title>Modified the classification status of verrucomicrobia.</title>
        <authorList>
            <person name="Feng X."/>
        </authorList>
    </citation>
    <scope>NUCLEOTIDE SEQUENCE</scope>
    <source>
        <strain evidence="9">5K15</strain>
    </source>
</reference>
<feature type="transmembrane region" description="Helical" evidence="7">
    <location>
        <begin position="130"/>
        <end position="153"/>
    </location>
</feature>
<feature type="transmembrane region" description="Helical" evidence="7">
    <location>
        <begin position="100"/>
        <end position="124"/>
    </location>
</feature>
<gene>
    <name evidence="9" type="ORF">JIN83_12510</name>
</gene>
<evidence type="ECO:0000256" key="4">
    <source>
        <dbReference type="ARBA" id="ARBA00022692"/>
    </source>
</evidence>